<protein>
    <submittedName>
        <fullName evidence="2">Uncharacterized protein</fullName>
    </submittedName>
</protein>
<proteinExistence type="predicted"/>
<feature type="region of interest" description="Disordered" evidence="1">
    <location>
        <begin position="58"/>
        <end position="89"/>
    </location>
</feature>
<name>A0A4Q2JL40_9MICO</name>
<dbReference type="Proteomes" id="UP000292935">
    <property type="component" value="Unassembled WGS sequence"/>
</dbReference>
<keyword evidence="3" id="KW-1185">Reference proteome</keyword>
<accession>A0A4Q2JL40</accession>
<dbReference type="AlphaFoldDB" id="A0A4Q2JL40"/>
<feature type="compositionally biased region" description="Low complexity" evidence="1">
    <location>
        <begin position="71"/>
        <end position="89"/>
    </location>
</feature>
<gene>
    <name evidence="2" type="ORF">ESP57_07670</name>
</gene>
<dbReference type="RefSeq" id="WP_129231141.1">
    <property type="nucleotide sequence ID" value="NZ_SDPO01000002.1"/>
</dbReference>
<evidence type="ECO:0000313" key="3">
    <source>
        <dbReference type="Proteomes" id="UP000292935"/>
    </source>
</evidence>
<reference evidence="2 3" key="1">
    <citation type="submission" date="2019-01" db="EMBL/GenBank/DDBJ databases">
        <authorList>
            <person name="Li J."/>
        </authorList>
    </citation>
    <scope>NUCLEOTIDE SEQUENCE [LARGE SCALE GENOMIC DNA]</scope>
    <source>
        <strain evidence="2 3">CCUG 35506</strain>
    </source>
</reference>
<evidence type="ECO:0000313" key="2">
    <source>
        <dbReference type="EMBL" id="RXZ48851.1"/>
    </source>
</evidence>
<dbReference type="OrthoDB" id="5178565at2"/>
<comment type="caution">
    <text evidence="2">The sequence shown here is derived from an EMBL/GenBank/DDBJ whole genome shotgun (WGS) entry which is preliminary data.</text>
</comment>
<evidence type="ECO:0000256" key="1">
    <source>
        <dbReference type="SAM" id="MobiDB-lite"/>
    </source>
</evidence>
<sequence>MADFMRYLPLSQGDRARESDVSSDWRDATADVIDRAAVLLEAAELDDDAGTRLAEGFLESVSTRRHPAPGPTTASDAATPDSAHPAAAAPADRLRGFAVAIRLGRPARISFLSRAVAAHLMLAHEVGTAPALPERTSGAVALYLAAKAPTPIRAVINGHTLRASDADWEFGHGPVLEQAAIPMLEFLLGRSLEAPRPAAGDRG</sequence>
<dbReference type="EMBL" id="SDPO01000002">
    <property type="protein sequence ID" value="RXZ48851.1"/>
    <property type="molecule type" value="Genomic_DNA"/>
</dbReference>
<organism evidence="2 3">
    <name type="scientific">Agromyces fucosus</name>
    <dbReference type="NCBI Taxonomy" id="41985"/>
    <lineage>
        <taxon>Bacteria</taxon>
        <taxon>Bacillati</taxon>
        <taxon>Actinomycetota</taxon>
        <taxon>Actinomycetes</taxon>
        <taxon>Micrococcales</taxon>
        <taxon>Microbacteriaceae</taxon>
        <taxon>Agromyces</taxon>
    </lineage>
</organism>